<reference evidence="1 2" key="1">
    <citation type="submission" date="2019-07" db="EMBL/GenBank/DDBJ databases">
        <title>Characterization of Brevibacillus brevis HK544, as a potential biocontrol agent.</title>
        <authorList>
            <person name="Kim H."/>
        </authorList>
    </citation>
    <scope>NUCLEOTIDE SEQUENCE [LARGE SCALE GENOMIC DNA]</scope>
    <source>
        <strain evidence="1 2">HK544</strain>
    </source>
</reference>
<evidence type="ECO:0000313" key="1">
    <source>
        <dbReference type="EMBL" id="QDS35160.1"/>
    </source>
</evidence>
<organism evidence="1 2">
    <name type="scientific">Brevibacillus brevis</name>
    <name type="common">Bacillus brevis</name>
    <dbReference type="NCBI Taxonomy" id="1393"/>
    <lineage>
        <taxon>Bacteria</taxon>
        <taxon>Bacillati</taxon>
        <taxon>Bacillota</taxon>
        <taxon>Bacilli</taxon>
        <taxon>Bacillales</taxon>
        <taxon>Paenibacillaceae</taxon>
        <taxon>Brevibacillus</taxon>
    </lineage>
</organism>
<evidence type="ECO:0000313" key="2">
    <source>
        <dbReference type="Proteomes" id="UP000317713"/>
    </source>
</evidence>
<dbReference type="EMBL" id="CP042161">
    <property type="protein sequence ID" value="QDS35160.1"/>
    <property type="molecule type" value="Genomic_DNA"/>
</dbReference>
<sequence length="113" mass="13876">MNLLELEKAFNEGYFFEDVKKKAVQLFEELLLNSDSNFLKEEEEKLPSNMRLKDYIIRYKCTELYINNHDRIYPFFRVCLELLHPETEIQQYYYDVEYTVDGEFSDEYFGMYK</sequence>
<dbReference type="Proteomes" id="UP000317713">
    <property type="component" value="Chromosome"/>
</dbReference>
<name>A0A517I8E0_BREBE</name>
<protein>
    <submittedName>
        <fullName evidence="1">Uncharacterized protein</fullName>
    </submittedName>
</protein>
<gene>
    <name evidence="1" type="ORF">FPS98_14755</name>
</gene>
<dbReference type="AlphaFoldDB" id="A0A517I8E0"/>
<accession>A0A517I8E0</accession>
<dbReference type="RefSeq" id="WP_144616813.1">
    <property type="nucleotide sequence ID" value="NZ_CP042161.1"/>
</dbReference>
<proteinExistence type="predicted"/>